<dbReference type="Gene3D" id="1.10.287.110">
    <property type="entry name" value="DnaJ domain"/>
    <property type="match status" value="1"/>
</dbReference>
<dbReference type="PROSITE" id="PS50076">
    <property type="entry name" value="DNAJ_2"/>
    <property type="match status" value="1"/>
</dbReference>
<feature type="region of interest" description="Disordered" evidence="2">
    <location>
        <begin position="312"/>
        <end position="359"/>
    </location>
</feature>
<evidence type="ECO:0000256" key="1">
    <source>
        <dbReference type="SAM" id="Coils"/>
    </source>
</evidence>
<dbReference type="InterPro" id="IPR050817">
    <property type="entry name" value="DjlA_DnaK_co-chaperone"/>
</dbReference>
<dbReference type="SUPFAM" id="SSF46565">
    <property type="entry name" value="Chaperone J-domain"/>
    <property type="match status" value="1"/>
</dbReference>
<comment type="caution">
    <text evidence="4">The sequence shown here is derived from an EMBL/GenBank/DDBJ whole genome shotgun (WGS) entry which is preliminary data.</text>
</comment>
<feature type="region of interest" description="Disordered" evidence="2">
    <location>
        <begin position="585"/>
        <end position="613"/>
    </location>
</feature>
<evidence type="ECO:0000256" key="2">
    <source>
        <dbReference type="SAM" id="MobiDB-lite"/>
    </source>
</evidence>
<feature type="coiled-coil region" evidence="1">
    <location>
        <begin position="277"/>
        <end position="304"/>
    </location>
</feature>
<evidence type="ECO:0000313" key="4">
    <source>
        <dbReference type="EMBL" id="KAL3797252.1"/>
    </source>
</evidence>
<dbReference type="AlphaFoldDB" id="A0ABD3QB01"/>
<keyword evidence="1" id="KW-0175">Coiled coil</keyword>
<feature type="region of interest" description="Disordered" evidence="2">
    <location>
        <begin position="21"/>
        <end position="125"/>
    </location>
</feature>
<dbReference type="CDD" id="cd06257">
    <property type="entry name" value="DnaJ"/>
    <property type="match status" value="1"/>
</dbReference>
<feature type="domain" description="J" evidence="3">
    <location>
        <begin position="238"/>
        <end position="302"/>
    </location>
</feature>
<feature type="compositionally biased region" description="Basic residues" evidence="2">
    <location>
        <begin position="27"/>
        <end position="42"/>
    </location>
</feature>
<accession>A0ABD3QB01</accession>
<feature type="compositionally biased region" description="Polar residues" evidence="2">
    <location>
        <begin position="86"/>
        <end position="97"/>
    </location>
</feature>
<feature type="compositionally biased region" description="Basic and acidic residues" evidence="2">
    <location>
        <begin position="201"/>
        <end position="212"/>
    </location>
</feature>
<dbReference type="Pfam" id="PF00226">
    <property type="entry name" value="DnaJ"/>
    <property type="match status" value="1"/>
</dbReference>
<dbReference type="EMBL" id="JABMIG020000056">
    <property type="protein sequence ID" value="KAL3797252.1"/>
    <property type="molecule type" value="Genomic_DNA"/>
</dbReference>
<protein>
    <recommendedName>
        <fullName evidence="3">J domain-containing protein</fullName>
    </recommendedName>
</protein>
<proteinExistence type="predicted"/>
<organism evidence="4 5">
    <name type="scientific">Cyclotella cryptica</name>
    <dbReference type="NCBI Taxonomy" id="29204"/>
    <lineage>
        <taxon>Eukaryota</taxon>
        <taxon>Sar</taxon>
        <taxon>Stramenopiles</taxon>
        <taxon>Ochrophyta</taxon>
        <taxon>Bacillariophyta</taxon>
        <taxon>Coscinodiscophyceae</taxon>
        <taxon>Thalassiosirophycidae</taxon>
        <taxon>Stephanodiscales</taxon>
        <taxon>Stephanodiscaceae</taxon>
        <taxon>Cyclotella</taxon>
    </lineage>
</organism>
<evidence type="ECO:0000313" key="5">
    <source>
        <dbReference type="Proteomes" id="UP001516023"/>
    </source>
</evidence>
<sequence length="691" mass="78264">MTSARFLAEFCFGCCVNHDRQGEHSHGRSGNHPRREQHRHQSRQPSQKNGQHREYFTSCSESDRGANGSGNHSCHISQSRRAHPPSSLQISERQPSYSGYRAETGRQRNNVSRARDDNKSYSTLTARRRDDASVMAASLNETYKEYLVEDDNEFMDEQSAIRRSLKDMKRPRKKQNRNDSRHHQRQCQSEPEEVPYSGKKSKLESHLDEKARHQSQPLSRRWEDDFENVTTISKASVNPYRVLGITQGASPRDIYDSYKRRQKETHPDSVGGSEKAFQDVSNAYRRLRAELKRQEAIKEQISSKNQDIINSRGAYVSGEQRSEVKRVKSKSLKSPRRRSKSGRKPKDSYSAGDSNIDERRQSLDERLKDHRALVHNLFANDDKDQTQKMSSNSSVFSAGHVTNLQKAVYSQTRALMELSLVPVEAGATNVNEHNKKIQNSCFYLSLAASYLSGAGAFTTDPTAVYFMNSFNDANGKKINIATDGSVTSSRTLDMAIASLPPVEKNLTMSLALQLKRAIEAAVVLVHPNWASDGIVGEEIQAFSDFLVYALDSDSVLGHWAIVVFDEASGFVDVYRGRHYGKMYPPTKVRGAMHRSSGGNTDSSSRHRHGGTQWRYKECDEATKRAHTLTLRYIPGHYQPLLPELTKMKRQTRSKMAQNRKRNVGLTRPSLEEILATLEVWEVLHVVTDGRA</sequence>
<dbReference type="Proteomes" id="UP001516023">
    <property type="component" value="Unassembled WGS sequence"/>
</dbReference>
<name>A0ABD3QB01_9STRA</name>
<reference evidence="4 5" key="1">
    <citation type="journal article" date="2020" name="G3 (Bethesda)">
        <title>Improved Reference Genome for Cyclotella cryptica CCMP332, a Model for Cell Wall Morphogenesis, Salinity Adaptation, and Lipid Production in Diatoms (Bacillariophyta).</title>
        <authorList>
            <person name="Roberts W.R."/>
            <person name="Downey K.M."/>
            <person name="Ruck E.C."/>
            <person name="Traller J.C."/>
            <person name="Alverson A.J."/>
        </authorList>
    </citation>
    <scope>NUCLEOTIDE SEQUENCE [LARGE SCALE GENOMIC DNA]</scope>
    <source>
        <strain evidence="4 5">CCMP332</strain>
    </source>
</reference>
<dbReference type="SMART" id="SM00271">
    <property type="entry name" value="DnaJ"/>
    <property type="match status" value="1"/>
</dbReference>
<dbReference type="InterPro" id="IPR036869">
    <property type="entry name" value="J_dom_sf"/>
</dbReference>
<feature type="region of interest" description="Disordered" evidence="2">
    <location>
        <begin position="162"/>
        <end position="221"/>
    </location>
</feature>
<dbReference type="PANTHER" id="PTHR24074">
    <property type="entry name" value="CO-CHAPERONE PROTEIN DJLA"/>
    <property type="match status" value="1"/>
</dbReference>
<dbReference type="InterPro" id="IPR001623">
    <property type="entry name" value="DnaJ_domain"/>
</dbReference>
<gene>
    <name evidence="4" type="ORF">HJC23_004544</name>
</gene>
<keyword evidence="5" id="KW-1185">Reference proteome</keyword>
<evidence type="ECO:0000259" key="3">
    <source>
        <dbReference type="PROSITE" id="PS50076"/>
    </source>
</evidence>
<feature type="compositionally biased region" description="Basic residues" evidence="2">
    <location>
        <begin position="327"/>
        <end position="343"/>
    </location>
</feature>